<organism evidence="1 2">
    <name type="scientific">Psychromarinibacter sediminicola</name>
    <dbReference type="NCBI Taxonomy" id="3033385"/>
    <lineage>
        <taxon>Bacteria</taxon>
        <taxon>Pseudomonadati</taxon>
        <taxon>Pseudomonadota</taxon>
        <taxon>Alphaproteobacteria</taxon>
        <taxon>Rhodobacterales</taxon>
        <taxon>Paracoccaceae</taxon>
        <taxon>Psychromarinibacter</taxon>
    </lineage>
</organism>
<reference evidence="1" key="1">
    <citation type="submission" date="2023-03" db="EMBL/GenBank/DDBJ databases">
        <title>Multiphase analysis and comparison of six strains from genera Psychromarinibacter, Lutimaribacter, and Maritimibacter, including a novel species: Psychromarinibacter sediminicola sp. nov.</title>
        <authorList>
            <person name="Wang Y.-H."/>
            <person name="Ye M.-Q."/>
            <person name="Du Z.-J."/>
        </authorList>
    </citation>
    <scope>NUCLEOTIDE SEQUENCE</scope>
    <source>
        <strain evidence="1">C21-152</strain>
    </source>
</reference>
<gene>
    <name evidence="1" type="ORF">P1J78_16140</name>
</gene>
<comment type="caution">
    <text evidence="1">The sequence shown here is derived from an EMBL/GenBank/DDBJ whole genome shotgun (WGS) entry which is preliminary data.</text>
</comment>
<proteinExistence type="predicted"/>
<accession>A0AAE3NTR2</accession>
<protein>
    <submittedName>
        <fullName evidence="1">Uncharacterized protein</fullName>
    </submittedName>
</protein>
<dbReference type="AlphaFoldDB" id="A0AAE3NTR2"/>
<keyword evidence="2" id="KW-1185">Reference proteome</keyword>
<dbReference type="EMBL" id="JARGYC010000046">
    <property type="protein sequence ID" value="MDF0602271.1"/>
    <property type="molecule type" value="Genomic_DNA"/>
</dbReference>
<dbReference type="RefSeq" id="WP_275568402.1">
    <property type="nucleotide sequence ID" value="NZ_JARGYC010000046.1"/>
</dbReference>
<name>A0AAE3NTR2_9RHOB</name>
<dbReference type="Proteomes" id="UP001220964">
    <property type="component" value="Unassembled WGS sequence"/>
</dbReference>
<evidence type="ECO:0000313" key="1">
    <source>
        <dbReference type="EMBL" id="MDF0602271.1"/>
    </source>
</evidence>
<sequence length="91" mass="10803">MIAATDFSRYVSLRPAGRRPAQPEPDVDALSRQWRVIYALCRPEELREEEARLTREREILRETTPEDREARRLNRIRRAVLRDRMAELAEG</sequence>
<evidence type="ECO:0000313" key="2">
    <source>
        <dbReference type="Proteomes" id="UP001220964"/>
    </source>
</evidence>